<evidence type="ECO:0000313" key="9">
    <source>
        <dbReference type="EMBL" id="JAP71540.1"/>
    </source>
</evidence>
<keyword evidence="1" id="KW-0479">Metal-binding</keyword>
<evidence type="ECO:0000256" key="6">
    <source>
        <dbReference type="PROSITE-ProRule" id="PRU00042"/>
    </source>
</evidence>
<dbReference type="Gene3D" id="3.30.160.60">
    <property type="entry name" value="Classic Zinc Finger"/>
    <property type="match status" value="2"/>
</dbReference>
<name>A0A131XZH6_IXORI</name>
<dbReference type="GO" id="GO:0005634">
    <property type="term" value="C:nucleus"/>
    <property type="evidence" value="ECO:0007669"/>
    <property type="project" value="TreeGrafter"/>
</dbReference>
<keyword evidence="4" id="KW-0862">Zinc</keyword>
<dbReference type="PANTHER" id="PTHR24393">
    <property type="entry name" value="ZINC FINGER PROTEIN"/>
    <property type="match status" value="1"/>
</dbReference>
<organism evidence="9">
    <name type="scientific">Ixodes ricinus</name>
    <name type="common">Common tick</name>
    <name type="synonym">Acarus ricinus</name>
    <dbReference type="NCBI Taxonomy" id="34613"/>
    <lineage>
        <taxon>Eukaryota</taxon>
        <taxon>Metazoa</taxon>
        <taxon>Ecdysozoa</taxon>
        <taxon>Arthropoda</taxon>
        <taxon>Chelicerata</taxon>
        <taxon>Arachnida</taxon>
        <taxon>Acari</taxon>
        <taxon>Parasitiformes</taxon>
        <taxon>Ixodida</taxon>
        <taxon>Ixodoidea</taxon>
        <taxon>Ixodidae</taxon>
        <taxon>Ixodinae</taxon>
        <taxon>Ixodes</taxon>
    </lineage>
</organism>
<keyword evidence="2" id="KW-0677">Repeat</keyword>
<dbReference type="GO" id="GO:0008270">
    <property type="term" value="F:zinc ion binding"/>
    <property type="evidence" value="ECO:0007669"/>
    <property type="project" value="UniProtKB-KW"/>
</dbReference>
<evidence type="ECO:0000256" key="2">
    <source>
        <dbReference type="ARBA" id="ARBA00022737"/>
    </source>
</evidence>
<dbReference type="GO" id="GO:0000978">
    <property type="term" value="F:RNA polymerase II cis-regulatory region sequence-specific DNA binding"/>
    <property type="evidence" value="ECO:0007669"/>
    <property type="project" value="TreeGrafter"/>
</dbReference>
<accession>A0A131XZH6</accession>
<dbReference type="PROSITE" id="PS50157">
    <property type="entry name" value="ZINC_FINGER_C2H2_2"/>
    <property type="match status" value="1"/>
</dbReference>
<dbReference type="PROSITE" id="PS00028">
    <property type="entry name" value="ZINC_FINGER_C2H2_1"/>
    <property type="match status" value="1"/>
</dbReference>
<protein>
    <submittedName>
        <fullName evidence="9">Putative c2h2-type zn-finger protein</fullName>
    </submittedName>
</protein>
<reference evidence="9" key="1">
    <citation type="submission" date="2016-02" db="EMBL/GenBank/DDBJ databases">
        <title>RNAseq analyses of the midgut from blood- or serum-fed Ixodes ricinus ticks.</title>
        <authorList>
            <person name="Perner J."/>
            <person name="Provaznik J."/>
            <person name="Schrenkova J."/>
            <person name="Urbanova V."/>
            <person name="Ribeiro J.M."/>
            <person name="Kopacek P."/>
        </authorList>
    </citation>
    <scope>NUCLEOTIDE SEQUENCE</scope>
    <source>
        <tissue evidence="9">Gut</tissue>
    </source>
</reference>
<evidence type="ECO:0000259" key="8">
    <source>
        <dbReference type="PROSITE" id="PS50157"/>
    </source>
</evidence>
<keyword evidence="5" id="KW-0539">Nucleus</keyword>
<evidence type="ECO:0000256" key="5">
    <source>
        <dbReference type="ARBA" id="ARBA00023242"/>
    </source>
</evidence>
<dbReference type="GO" id="GO:0001228">
    <property type="term" value="F:DNA-binding transcription activator activity, RNA polymerase II-specific"/>
    <property type="evidence" value="ECO:0007669"/>
    <property type="project" value="TreeGrafter"/>
</dbReference>
<feature type="region of interest" description="Disordered" evidence="7">
    <location>
        <begin position="46"/>
        <end position="84"/>
    </location>
</feature>
<dbReference type="InterPro" id="IPR036236">
    <property type="entry name" value="Znf_C2H2_sf"/>
</dbReference>
<evidence type="ECO:0000256" key="4">
    <source>
        <dbReference type="ARBA" id="ARBA00022833"/>
    </source>
</evidence>
<evidence type="ECO:0000256" key="1">
    <source>
        <dbReference type="ARBA" id="ARBA00022723"/>
    </source>
</evidence>
<dbReference type="AlphaFoldDB" id="A0A131XZH6"/>
<evidence type="ECO:0000256" key="7">
    <source>
        <dbReference type="SAM" id="MobiDB-lite"/>
    </source>
</evidence>
<feature type="compositionally biased region" description="Basic and acidic residues" evidence="7">
    <location>
        <begin position="54"/>
        <end position="76"/>
    </location>
</feature>
<dbReference type="PANTHER" id="PTHR24393:SF34">
    <property type="entry name" value="PR_SET DOMAIN 13"/>
    <property type="match status" value="1"/>
</dbReference>
<dbReference type="EMBL" id="GEFM01004256">
    <property type="protein sequence ID" value="JAP71540.1"/>
    <property type="molecule type" value="mRNA"/>
</dbReference>
<dbReference type="SUPFAM" id="SSF57667">
    <property type="entry name" value="beta-beta-alpha zinc fingers"/>
    <property type="match status" value="1"/>
</dbReference>
<proteinExistence type="evidence at transcript level"/>
<sequence length="162" mass="18834">MDERHRARTYGSEDSDNLPLSLWLCLQDIQEMSVAVKKEPSKATSYNEVGGLDRGGDGRPLFHDRWDRNRETTPRLHRDRGRLHPHSSAWAWHGTSREEMHVGEKRFGCRHCPKAFGRELLFRVHEESHTGGRPHRCVTCGKRVTRSAVPRNHEGTLERRKH</sequence>
<feature type="domain" description="C2H2-type" evidence="8">
    <location>
        <begin position="107"/>
        <end position="134"/>
    </location>
</feature>
<evidence type="ECO:0000256" key="3">
    <source>
        <dbReference type="ARBA" id="ARBA00022771"/>
    </source>
</evidence>
<dbReference type="InterPro" id="IPR013087">
    <property type="entry name" value="Znf_C2H2_type"/>
</dbReference>
<keyword evidence="3 6" id="KW-0863">Zinc-finger</keyword>